<keyword evidence="3 6" id="KW-0812">Transmembrane</keyword>
<dbReference type="Gene3D" id="1.20.1440.20">
    <property type="entry name" value="LemA-like domain"/>
    <property type="match status" value="1"/>
</dbReference>
<dbReference type="GO" id="GO:0016020">
    <property type="term" value="C:membrane"/>
    <property type="evidence" value="ECO:0007669"/>
    <property type="project" value="UniProtKB-SubCell"/>
</dbReference>
<evidence type="ECO:0000256" key="2">
    <source>
        <dbReference type="ARBA" id="ARBA00008854"/>
    </source>
</evidence>
<dbReference type="Pfam" id="PF04011">
    <property type="entry name" value="LemA"/>
    <property type="match status" value="1"/>
</dbReference>
<organism evidence="7 8">
    <name type="scientific">Bowmanella pacifica</name>
    <dbReference type="NCBI Taxonomy" id="502051"/>
    <lineage>
        <taxon>Bacteria</taxon>
        <taxon>Pseudomonadati</taxon>
        <taxon>Pseudomonadota</taxon>
        <taxon>Gammaproteobacteria</taxon>
        <taxon>Alteromonadales</taxon>
        <taxon>Alteromonadaceae</taxon>
        <taxon>Bowmanella</taxon>
    </lineage>
</organism>
<evidence type="ECO:0000256" key="5">
    <source>
        <dbReference type="ARBA" id="ARBA00023136"/>
    </source>
</evidence>
<proteinExistence type="inferred from homology"/>
<evidence type="ECO:0000313" key="8">
    <source>
        <dbReference type="Proteomes" id="UP000606935"/>
    </source>
</evidence>
<dbReference type="EMBL" id="BMLS01000002">
    <property type="protein sequence ID" value="GGO67972.1"/>
    <property type="molecule type" value="Genomic_DNA"/>
</dbReference>
<gene>
    <name evidence="7" type="ORF">GCM10010982_15800</name>
</gene>
<evidence type="ECO:0000256" key="6">
    <source>
        <dbReference type="SAM" id="Phobius"/>
    </source>
</evidence>
<evidence type="ECO:0000256" key="3">
    <source>
        <dbReference type="ARBA" id="ARBA00022692"/>
    </source>
</evidence>
<name>A0A917YW54_9ALTE</name>
<keyword evidence="5 6" id="KW-0472">Membrane</keyword>
<sequence length="187" mass="21025">MQNWLIWVILAIVVFAAISIYNSLIGKKNQVENAEASIDVMLKKRFDLIPNMVESVKAYMAHESTLLNELTALRTKAQSGGLDGEQKVALDKQMNATMSRFQIAVENYPDLKASENFTLLQRTINEVEEQISAARRAFNAAVTDLNNAIEMFPSNLFASRMNLKQRALFEIPQEEKQNVNLGKLFGG</sequence>
<evidence type="ECO:0000256" key="4">
    <source>
        <dbReference type="ARBA" id="ARBA00022989"/>
    </source>
</evidence>
<dbReference type="InterPro" id="IPR023353">
    <property type="entry name" value="LemA-like_dom_sf"/>
</dbReference>
<keyword evidence="4 6" id="KW-1133">Transmembrane helix</keyword>
<reference evidence="7" key="1">
    <citation type="journal article" date="2014" name="Int. J. Syst. Evol. Microbiol.">
        <title>Complete genome sequence of Corynebacterium casei LMG S-19264T (=DSM 44701T), isolated from a smear-ripened cheese.</title>
        <authorList>
            <consortium name="US DOE Joint Genome Institute (JGI-PGF)"/>
            <person name="Walter F."/>
            <person name="Albersmeier A."/>
            <person name="Kalinowski J."/>
            <person name="Ruckert C."/>
        </authorList>
    </citation>
    <scope>NUCLEOTIDE SEQUENCE</scope>
    <source>
        <strain evidence="7">CGMCC 1.7086</strain>
    </source>
</reference>
<protein>
    <recommendedName>
        <fullName evidence="9">LemA protein</fullName>
    </recommendedName>
</protein>
<dbReference type="RefSeq" id="WP_188692886.1">
    <property type="nucleotide sequence ID" value="NZ_BMLS01000002.1"/>
</dbReference>
<dbReference type="PANTHER" id="PTHR34478:SF1">
    <property type="entry name" value="PROTEIN LEMA"/>
    <property type="match status" value="1"/>
</dbReference>
<dbReference type="InterPro" id="IPR007156">
    <property type="entry name" value="MamQ_LemA"/>
</dbReference>
<dbReference type="SUPFAM" id="SSF140478">
    <property type="entry name" value="LemA-like"/>
    <property type="match status" value="1"/>
</dbReference>
<comment type="caution">
    <text evidence="7">The sequence shown here is derived from an EMBL/GenBank/DDBJ whole genome shotgun (WGS) entry which is preliminary data.</text>
</comment>
<evidence type="ECO:0008006" key="9">
    <source>
        <dbReference type="Google" id="ProtNLM"/>
    </source>
</evidence>
<evidence type="ECO:0000313" key="7">
    <source>
        <dbReference type="EMBL" id="GGO67972.1"/>
    </source>
</evidence>
<accession>A0A917YW54</accession>
<evidence type="ECO:0000256" key="1">
    <source>
        <dbReference type="ARBA" id="ARBA00004167"/>
    </source>
</evidence>
<comment type="similarity">
    <text evidence="2">Belongs to the LemA family.</text>
</comment>
<keyword evidence="8" id="KW-1185">Reference proteome</keyword>
<dbReference type="Proteomes" id="UP000606935">
    <property type="component" value="Unassembled WGS sequence"/>
</dbReference>
<feature type="transmembrane region" description="Helical" evidence="6">
    <location>
        <begin position="6"/>
        <end position="24"/>
    </location>
</feature>
<dbReference type="PANTHER" id="PTHR34478">
    <property type="entry name" value="PROTEIN LEMA"/>
    <property type="match status" value="1"/>
</dbReference>
<reference evidence="7" key="2">
    <citation type="submission" date="2020-09" db="EMBL/GenBank/DDBJ databases">
        <authorList>
            <person name="Sun Q."/>
            <person name="Zhou Y."/>
        </authorList>
    </citation>
    <scope>NUCLEOTIDE SEQUENCE</scope>
    <source>
        <strain evidence="7">CGMCC 1.7086</strain>
    </source>
</reference>
<comment type="subcellular location">
    <subcellularLocation>
        <location evidence="1">Membrane</location>
        <topology evidence="1">Single-pass membrane protein</topology>
    </subcellularLocation>
</comment>
<dbReference type="AlphaFoldDB" id="A0A917YW54"/>